<accession>A0A1I5E038</accession>
<evidence type="ECO:0000256" key="1">
    <source>
        <dbReference type="SAM" id="Phobius"/>
    </source>
</evidence>
<protein>
    <recommendedName>
        <fullName evidence="4">DUF2304 domain-containing protein</fullName>
    </recommendedName>
</protein>
<dbReference type="AlphaFoldDB" id="A0A1I5E038"/>
<organism evidence="2 3">
    <name type="scientific">Mycetocola miduiensis</name>
    <dbReference type="NCBI Taxonomy" id="995034"/>
    <lineage>
        <taxon>Bacteria</taxon>
        <taxon>Bacillati</taxon>
        <taxon>Actinomycetota</taxon>
        <taxon>Actinomycetes</taxon>
        <taxon>Micrococcales</taxon>
        <taxon>Microbacteriaceae</taxon>
        <taxon>Mycetocola</taxon>
    </lineage>
</organism>
<proteinExistence type="predicted"/>
<reference evidence="3" key="1">
    <citation type="submission" date="2016-10" db="EMBL/GenBank/DDBJ databases">
        <authorList>
            <person name="Varghese N."/>
            <person name="Submissions S."/>
        </authorList>
    </citation>
    <scope>NUCLEOTIDE SEQUENCE [LARGE SCALE GENOMIC DNA]</scope>
    <source>
        <strain evidence="3">CGMCC 1.11101</strain>
    </source>
</reference>
<dbReference type="RefSeq" id="WP_090713220.1">
    <property type="nucleotide sequence ID" value="NZ_FOVM01000012.1"/>
</dbReference>
<gene>
    <name evidence="2" type="ORF">SAMN05216219_3198</name>
</gene>
<feature type="transmembrane region" description="Helical" evidence="1">
    <location>
        <begin position="6"/>
        <end position="25"/>
    </location>
</feature>
<keyword evidence="3" id="KW-1185">Reference proteome</keyword>
<keyword evidence="1" id="KW-0472">Membrane</keyword>
<keyword evidence="1" id="KW-1133">Transmembrane helix</keyword>
<dbReference type="OrthoDB" id="8904808at2"/>
<dbReference type="Proteomes" id="UP000198867">
    <property type="component" value="Unassembled WGS sequence"/>
</dbReference>
<keyword evidence="1" id="KW-0812">Transmembrane</keyword>
<dbReference type="STRING" id="995034.SAMN05216219_3198"/>
<feature type="transmembrane region" description="Helical" evidence="1">
    <location>
        <begin position="71"/>
        <end position="88"/>
    </location>
</feature>
<dbReference type="Pfam" id="PF10066">
    <property type="entry name" value="DUF2304"/>
    <property type="match status" value="1"/>
</dbReference>
<dbReference type="EMBL" id="FOVM01000012">
    <property type="protein sequence ID" value="SFO04777.1"/>
    <property type="molecule type" value="Genomic_DNA"/>
</dbReference>
<feature type="transmembrane region" description="Helical" evidence="1">
    <location>
        <begin position="37"/>
        <end position="56"/>
    </location>
</feature>
<name>A0A1I5E038_9MICO</name>
<dbReference type="InterPro" id="IPR019277">
    <property type="entry name" value="DUF2304"/>
</dbReference>
<sequence>MDNQIIIKIVLIAALAVFAVFLMLPGSGARHLALRRLSMIGLFAIAVVAVVFPQLINDVANAVGVGRGTDLLLYGLIVVFIGNSLAASRRYRHTEREVTNLARALALAEAPKPGSHQD</sequence>
<evidence type="ECO:0008006" key="4">
    <source>
        <dbReference type="Google" id="ProtNLM"/>
    </source>
</evidence>
<evidence type="ECO:0000313" key="2">
    <source>
        <dbReference type="EMBL" id="SFO04777.1"/>
    </source>
</evidence>
<evidence type="ECO:0000313" key="3">
    <source>
        <dbReference type="Proteomes" id="UP000198867"/>
    </source>
</evidence>